<keyword evidence="1" id="KW-0812">Transmembrane</keyword>
<gene>
    <name evidence="2" type="ORF">IAC95_00785</name>
</gene>
<name>A0A9D1E386_9BACT</name>
<reference evidence="2" key="1">
    <citation type="submission" date="2020-10" db="EMBL/GenBank/DDBJ databases">
        <authorList>
            <person name="Gilroy R."/>
        </authorList>
    </citation>
    <scope>NUCLEOTIDE SEQUENCE</scope>
    <source>
        <strain evidence="2">CHK121-14286</strain>
    </source>
</reference>
<evidence type="ECO:0000313" key="3">
    <source>
        <dbReference type="Proteomes" id="UP000824200"/>
    </source>
</evidence>
<dbReference type="GO" id="GO:0004190">
    <property type="term" value="F:aspartic-type endopeptidase activity"/>
    <property type="evidence" value="ECO:0007669"/>
    <property type="project" value="InterPro"/>
</dbReference>
<keyword evidence="1" id="KW-1133">Transmembrane helix</keyword>
<feature type="transmembrane region" description="Helical" evidence="1">
    <location>
        <begin position="84"/>
        <end position="104"/>
    </location>
</feature>
<dbReference type="EMBL" id="DVHL01000009">
    <property type="protein sequence ID" value="HIR65415.1"/>
    <property type="molecule type" value="Genomic_DNA"/>
</dbReference>
<proteinExistence type="predicted"/>
<comment type="caution">
    <text evidence="2">The sequence shown here is derived from an EMBL/GenBank/DDBJ whole genome shotgun (WGS) entry which is preliminary data.</text>
</comment>
<protein>
    <submittedName>
        <fullName evidence="2">Sigma-E processing peptidase SpoIIGA</fullName>
    </submittedName>
</protein>
<accession>A0A9D1E386</accession>
<dbReference type="AlphaFoldDB" id="A0A9D1E386"/>
<organism evidence="2 3">
    <name type="scientific">Candidatus Fimimonas gallinarum</name>
    <dbReference type="NCBI Taxonomy" id="2840821"/>
    <lineage>
        <taxon>Bacteria</taxon>
        <taxon>Pseudomonadati</taxon>
        <taxon>Myxococcota</taxon>
        <taxon>Myxococcia</taxon>
        <taxon>Myxococcales</taxon>
        <taxon>Cystobacterineae</taxon>
        <taxon>Myxococcaceae</taxon>
        <taxon>Myxococcaceae incertae sedis</taxon>
        <taxon>Candidatus Fimimonas</taxon>
    </lineage>
</organism>
<sequence length="263" mass="29495">MTVYVEYAFLDNFTMDCLLLFFACVTLKISFKWWRVALGAFVGTVCALATVYVSGFWSYVAKAACLFLMCVTTVGFGKKLFWHILLTLAYTFVMGGAIVGIFNLLKVQYVNGDGLYYNMPVPLFVYFLGVALVCFLTYSLTVFVRQTKKIAPYLKKVQVFLQKPYTVTGFCDSGNTATCDGLPVCFVTKKFGNVQEFFAQKMLCKQTRRVEVATLTGTKEVVAVQTELQVEQTSYKVFLALPSVKCETQYELLLPAQFSGGEK</sequence>
<dbReference type="InterPro" id="IPR005081">
    <property type="entry name" value="SpoIIGA"/>
</dbReference>
<dbReference type="GO" id="GO:0030436">
    <property type="term" value="P:asexual sporulation"/>
    <property type="evidence" value="ECO:0007669"/>
    <property type="project" value="InterPro"/>
</dbReference>
<evidence type="ECO:0000313" key="2">
    <source>
        <dbReference type="EMBL" id="HIR65415.1"/>
    </source>
</evidence>
<feature type="transmembrane region" description="Helical" evidence="1">
    <location>
        <begin position="124"/>
        <end position="144"/>
    </location>
</feature>
<feature type="transmembrane region" description="Helical" evidence="1">
    <location>
        <begin position="12"/>
        <end position="29"/>
    </location>
</feature>
<dbReference type="GO" id="GO:0006508">
    <property type="term" value="P:proteolysis"/>
    <property type="evidence" value="ECO:0007669"/>
    <property type="project" value="InterPro"/>
</dbReference>
<reference evidence="2" key="2">
    <citation type="journal article" date="2021" name="PeerJ">
        <title>Extensive microbial diversity within the chicken gut microbiome revealed by metagenomics and culture.</title>
        <authorList>
            <person name="Gilroy R."/>
            <person name="Ravi A."/>
            <person name="Getino M."/>
            <person name="Pursley I."/>
            <person name="Horton D.L."/>
            <person name="Alikhan N.F."/>
            <person name="Baker D."/>
            <person name="Gharbi K."/>
            <person name="Hall N."/>
            <person name="Watson M."/>
            <person name="Adriaenssens E.M."/>
            <person name="Foster-Nyarko E."/>
            <person name="Jarju S."/>
            <person name="Secka A."/>
            <person name="Antonio M."/>
            <person name="Oren A."/>
            <person name="Chaudhuri R.R."/>
            <person name="La Ragione R."/>
            <person name="Hildebrand F."/>
            <person name="Pallen M.J."/>
        </authorList>
    </citation>
    <scope>NUCLEOTIDE SEQUENCE</scope>
    <source>
        <strain evidence="2">CHK121-14286</strain>
    </source>
</reference>
<dbReference type="Proteomes" id="UP000824200">
    <property type="component" value="Unassembled WGS sequence"/>
</dbReference>
<keyword evidence="1" id="KW-0472">Membrane</keyword>
<dbReference type="Pfam" id="PF03419">
    <property type="entry name" value="Peptidase_U4"/>
    <property type="match status" value="1"/>
</dbReference>
<feature type="transmembrane region" description="Helical" evidence="1">
    <location>
        <begin position="36"/>
        <end position="53"/>
    </location>
</feature>
<evidence type="ECO:0000256" key="1">
    <source>
        <dbReference type="SAM" id="Phobius"/>
    </source>
</evidence>